<reference evidence="3 4" key="1">
    <citation type="journal article" date="2009" name="Appl. Environ. Microbiol.">
        <title>Genomic analysis of 'Elusimicrobium minutum,' the first cultivated representative of the phylum 'Elusimicrobia' (formerly termite group 1).</title>
        <authorList>
            <person name="Herlemann D.P.R."/>
            <person name="Geissinger O."/>
            <person name="Ikeda-Ohtsubo W."/>
            <person name="Kunin V."/>
            <person name="Sun H."/>
            <person name="Lapidus A."/>
            <person name="Hugenholtz P."/>
            <person name="Brune A."/>
        </authorList>
    </citation>
    <scope>NUCLEOTIDE SEQUENCE [LARGE SCALE GENOMIC DNA]</scope>
    <source>
        <strain evidence="3 4">Pei191</strain>
    </source>
</reference>
<dbReference type="EMBL" id="CP001055">
    <property type="protein sequence ID" value="ACC98399.1"/>
    <property type="molecule type" value="Genomic_DNA"/>
</dbReference>
<dbReference type="Gene3D" id="3.30.870.10">
    <property type="entry name" value="Endonuclease Chain A"/>
    <property type="match status" value="2"/>
</dbReference>
<dbReference type="AlphaFoldDB" id="B2KD03"/>
<dbReference type="PROSITE" id="PS50035">
    <property type="entry name" value="PLD"/>
    <property type="match status" value="2"/>
</dbReference>
<dbReference type="Pfam" id="PF13091">
    <property type="entry name" value="PLDc_2"/>
    <property type="match status" value="2"/>
</dbReference>
<dbReference type="SUPFAM" id="SSF56024">
    <property type="entry name" value="Phospholipase D/nuclease"/>
    <property type="match status" value="2"/>
</dbReference>
<dbReference type="RefSeq" id="WP_012415014.1">
    <property type="nucleotide sequence ID" value="NC_010644.1"/>
</dbReference>
<dbReference type="STRING" id="445932.Emin_0844"/>
<evidence type="ECO:0000256" key="1">
    <source>
        <dbReference type="SAM" id="Phobius"/>
    </source>
</evidence>
<keyword evidence="1" id="KW-0812">Transmembrane</keyword>
<dbReference type="SMART" id="SM00155">
    <property type="entry name" value="PLDc"/>
    <property type="match status" value="2"/>
</dbReference>
<dbReference type="GO" id="GO:0005886">
    <property type="term" value="C:plasma membrane"/>
    <property type="evidence" value="ECO:0007669"/>
    <property type="project" value="UniProtKB-SubCell"/>
</dbReference>
<gene>
    <name evidence="3" type="ordered locus">Emin_0844</name>
</gene>
<organism evidence="3 4">
    <name type="scientific">Elusimicrobium minutum (strain Pei191)</name>
    <dbReference type="NCBI Taxonomy" id="445932"/>
    <lineage>
        <taxon>Bacteria</taxon>
        <taxon>Pseudomonadati</taxon>
        <taxon>Elusimicrobiota</taxon>
        <taxon>Elusimicrobia</taxon>
        <taxon>Elusimicrobiales</taxon>
        <taxon>Elusimicrobiaceae</taxon>
        <taxon>Elusimicrobium</taxon>
    </lineage>
</organism>
<dbReference type="HOGENOM" id="CLU_038053_1_0_0"/>
<dbReference type="CDD" id="cd09157">
    <property type="entry name" value="PLDc_CLS_unchar2_1"/>
    <property type="match status" value="1"/>
</dbReference>
<sequence>MIYFSALAQHLNNMPYAVIFILYAAYTMLLIIHIILNKEDVKAAAGWIGLVILSPLLGGLIYIVLGINRIKRKAHRMKQITYKKNISTIKKKIPPEIAAKLTPENISFINLSMHIHENLPVLGNSVEPLINGEQAYPVMIDLIKNAKKEVLLESYIFDYDSLFEQFFAAFKQASANGAKIKVLIDAIGVGTARYKMQKRLREIKNLETGIFLPPKFIVSLPFVNLRNHRKMLIADGKTAVFGGMNITKNSLVKTAPSKNAVQDITFKIEGGVIKQLSALFEADWHFASKKHFTPVEHAPEVKDVKSICRLISDGPDQSYSKIETLVTAMLGQAKHKIDIITPYFLPNETVLTAIEIASMKNVEVNVIIPKKTDIPGMDYAMSANYERLLSRNVNIYLNPMPFDHSKACVIDGAWTLIGSANWDERSFKLNFESCVECVSKDIAAEVEKYINSKKRISKKQMFKTYAKMSLHKRIRNNIFRLLTPYY</sequence>
<dbReference type="OrthoDB" id="9762009at2"/>
<evidence type="ECO:0000259" key="2">
    <source>
        <dbReference type="PROSITE" id="PS50035"/>
    </source>
</evidence>
<dbReference type="KEGG" id="emi:Emin_0844"/>
<evidence type="ECO:0000313" key="3">
    <source>
        <dbReference type="EMBL" id="ACC98399.1"/>
    </source>
</evidence>
<accession>B2KD03</accession>
<protein>
    <submittedName>
        <fullName evidence="3">Phospholipase D/transphosphatidylase</fullName>
    </submittedName>
</protein>
<dbReference type="GO" id="GO:0008808">
    <property type="term" value="F:cardiolipin synthase activity"/>
    <property type="evidence" value="ECO:0007669"/>
    <property type="project" value="TreeGrafter"/>
</dbReference>
<feature type="domain" description="PLD phosphodiesterase" evidence="2">
    <location>
        <begin position="223"/>
        <end position="250"/>
    </location>
</feature>
<keyword evidence="1" id="KW-0472">Membrane</keyword>
<keyword evidence="4" id="KW-1185">Reference proteome</keyword>
<dbReference type="PANTHER" id="PTHR21248:SF22">
    <property type="entry name" value="PHOSPHOLIPASE D"/>
    <property type="match status" value="1"/>
</dbReference>
<feature type="transmembrane region" description="Helical" evidence="1">
    <location>
        <begin position="16"/>
        <end position="35"/>
    </location>
</feature>
<dbReference type="PANTHER" id="PTHR21248">
    <property type="entry name" value="CARDIOLIPIN SYNTHASE"/>
    <property type="match status" value="1"/>
</dbReference>
<dbReference type="Proteomes" id="UP000001029">
    <property type="component" value="Chromosome"/>
</dbReference>
<proteinExistence type="predicted"/>
<keyword evidence="1" id="KW-1133">Transmembrane helix</keyword>
<dbReference type="GO" id="GO:0032049">
    <property type="term" value="P:cardiolipin biosynthetic process"/>
    <property type="evidence" value="ECO:0007669"/>
    <property type="project" value="UniProtKB-ARBA"/>
</dbReference>
<evidence type="ECO:0000313" key="4">
    <source>
        <dbReference type="Proteomes" id="UP000001029"/>
    </source>
</evidence>
<dbReference type="CDD" id="cd09163">
    <property type="entry name" value="PLDc_CLS_unchar2_2"/>
    <property type="match status" value="1"/>
</dbReference>
<dbReference type="InterPro" id="IPR025202">
    <property type="entry name" value="PLD-like_dom"/>
</dbReference>
<feature type="transmembrane region" description="Helical" evidence="1">
    <location>
        <begin position="47"/>
        <end position="68"/>
    </location>
</feature>
<dbReference type="InterPro" id="IPR001736">
    <property type="entry name" value="PLipase_D/transphosphatidylase"/>
</dbReference>
<feature type="domain" description="PLD phosphodiesterase" evidence="2">
    <location>
        <begin position="399"/>
        <end position="426"/>
    </location>
</feature>
<name>B2KD03_ELUMP</name>